<keyword evidence="1" id="KW-0732">Signal</keyword>
<evidence type="ECO:0000313" key="2">
    <source>
        <dbReference type="EMBL" id="POW20938.1"/>
    </source>
</evidence>
<accession>A0A2S4WGV1</accession>
<gene>
    <name evidence="2" type="ORF">PSHT_03000</name>
</gene>
<organism evidence="2 3">
    <name type="scientific">Puccinia striiformis</name>
    <dbReference type="NCBI Taxonomy" id="27350"/>
    <lineage>
        <taxon>Eukaryota</taxon>
        <taxon>Fungi</taxon>
        <taxon>Dikarya</taxon>
        <taxon>Basidiomycota</taxon>
        <taxon>Pucciniomycotina</taxon>
        <taxon>Pucciniomycetes</taxon>
        <taxon>Pucciniales</taxon>
        <taxon>Pucciniaceae</taxon>
        <taxon>Puccinia</taxon>
    </lineage>
</organism>
<dbReference type="VEuPathDB" id="FungiDB:PSHT_03000"/>
<proteinExistence type="predicted"/>
<comment type="caution">
    <text evidence="2">The sequence shown here is derived from an EMBL/GenBank/DDBJ whole genome shotgun (WGS) entry which is preliminary data.</text>
</comment>
<feature type="signal peptide" evidence="1">
    <location>
        <begin position="1"/>
        <end position="20"/>
    </location>
</feature>
<dbReference type="AlphaFoldDB" id="A0A2S4WGV1"/>
<evidence type="ECO:0000256" key="1">
    <source>
        <dbReference type="SAM" id="SignalP"/>
    </source>
</evidence>
<dbReference type="EMBL" id="PKSM01000027">
    <property type="protein sequence ID" value="POW20938.1"/>
    <property type="molecule type" value="Genomic_DNA"/>
</dbReference>
<sequence>MRVSCLFVTVAIMLAKQCYPNRKSPIVGNEGQLVNKVGSTLHPIPVAGGLTDRLLVGEDGILSKVTGSLGRRQSLPVVANLLAPVLNGAENMPLLGSVDSIAPVYQALPPQVDGLLTKAPGSVQRRQSLPVVANLLSPVLNGAENMPLLGSVDSIAPVYKGVPPQVDNVNTSLPDVKKVSHGVNKAAPASSKLTSILKRDDEDSLPEGLPSMPSLPGMDSVPGLSSMTSAMSSVPIFGGMMKRDADLALPEGLPSMPSVPGMDSIPGLSPMKSGLSSMPILGNIMKRDEDTPFTEELPAMPSVPGVDSVPGLSSMESGLSSIPILGSILKRDEDLPSLPEGLPSMPSVPGMDSIPGLSSMESGLSSVPVLGSIIKREEDLPSLPEGLPSMPSFPGMDSLPSAPGMDSLPSMPTTLDASSVPGLGSMTSGGIPPEGPLVAWIPIS</sequence>
<dbReference type="VEuPathDB" id="FungiDB:PSTT_14567"/>
<reference evidence="3" key="2">
    <citation type="journal article" date="2018" name="BMC Genomics">
        <title>Genomic insights into host adaptation between the wheat stripe rust pathogen (Puccinia striiformis f. sp. tritici) and the barley stripe rust pathogen (Puccinia striiformis f. sp. hordei).</title>
        <authorList>
            <person name="Xia C."/>
            <person name="Wang M."/>
            <person name="Yin C."/>
            <person name="Cornejo O.E."/>
            <person name="Hulbert S.H."/>
            <person name="Chen X."/>
        </authorList>
    </citation>
    <scope>NUCLEOTIDE SEQUENCE [LARGE SCALE GENOMIC DNA]</scope>
    <source>
        <strain evidence="3">93TX-2</strain>
    </source>
</reference>
<reference evidence="3" key="3">
    <citation type="journal article" date="2018" name="Mol. Plant Microbe Interact.">
        <title>Genome sequence resources for the wheat stripe rust pathogen (Puccinia striiformis f. sp. tritici) and the barley stripe rust pathogen (Puccinia striiformis f. sp. hordei).</title>
        <authorList>
            <person name="Xia C."/>
            <person name="Wang M."/>
            <person name="Yin C."/>
            <person name="Cornejo O.E."/>
            <person name="Hulbert S.H."/>
            <person name="Chen X."/>
        </authorList>
    </citation>
    <scope>NUCLEOTIDE SEQUENCE [LARGE SCALE GENOMIC DNA]</scope>
    <source>
        <strain evidence="3">93TX-2</strain>
    </source>
</reference>
<evidence type="ECO:0000313" key="3">
    <source>
        <dbReference type="Proteomes" id="UP000238274"/>
    </source>
</evidence>
<feature type="chain" id="PRO_5015560357" evidence="1">
    <location>
        <begin position="21"/>
        <end position="444"/>
    </location>
</feature>
<keyword evidence="3" id="KW-1185">Reference proteome</keyword>
<name>A0A2S4WGV1_9BASI</name>
<reference evidence="2 3" key="1">
    <citation type="submission" date="2017-12" db="EMBL/GenBank/DDBJ databases">
        <title>Gene loss provides genomic basis for host adaptation in cereal stripe rust fungi.</title>
        <authorList>
            <person name="Xia C."/>
        </authorList>
    </citation>
    <scope>NUCLEOTIDE SEQUENCE [LARGE SCALE GENOMIC DNA]</scope>
    <source>
        <strain evidence="2 3">93TX-2</strain>
    </source>
</reference>
<protein>
    <submittedName>
        <fullName evidence="2">Uncharacterized protein</fullName>
    </submittedName>
</protein>
<dbReference type="Proteomes" id="UP000238274">
    <property type="component" value="Unassembled WGS sequence"/>
</dbReference>
<dbReference type="OrthoDB" id="2503759at2759"/>